<proteinExistence type="predicted"/>
<evidence type="ECO:0000313" key="1">
    <source>
        <dbReference type="EMBL" id="MFK7642883.1"/>
    </source>
</evidence>
<organism evidence="1 2">
    <name type="scientific">Neisseria oralis</name>
    <dbReference type="NCBI Taxonomy" id="1107316"/>
    <lineage>
        <taxon>Bacteria</taxon>
        <taxon>Pseudomonadati</taxon>
        <taxon>Pseudomonadota</taxon>
        <taxon>Betaproteobacteria</taxon>
        <taxon>Neisseriales</taxon>
        <taxon>Neisseriaceae</taxon>
        <taxon>Neisseria</taxon>
    </lineage>
</organism>
<dbReference type="Proteomes" id="UP001621964">
    <property type="component" value="Unassembled WGS sequence"/>
</dbReference>
<name>A0ABW8Q5L4_9NEIS</name>
<sequence>MNSAKNEYTFSYVFGGRKWSTSIWADSPDEAKRKIRAQAAAVYEGEVVMKLPVPGKVRWFKRFFKWSKKS</sequence>
<evidence type="ECO:0008006" key="3">
    <source>
        <dbReference type="Google" id="ProtNLM"/>
    </source>
</evidence>
<dbReference type="RefSeq" id="WP_405386921.1">
    <property type="nucleotide sequence ID" value="NZ_JBJGEB010000012.1"/>
</dbReference>
<gene>
    <name evidence="1" type="ORF">ACI43T_10360</name>
</gene>
<evidence type="ECO:0000313" key="2">
    <source>
        <dbReference type="Proteomes" id="UP001621964"/>
    </source>
</evidence>
<accession>A0ABW8Q5L4</accession>
<comment type="caution">
    <text evidence="1">The sequence shown here is derived from an EMBL/GenBank/DDBJ whole genome shotgun (WGS) entry which is preliminary data.</text>
</comment>
<reference evidence="1 2" key="1">
    <citation type="submission" date="2024-11" db="EMBL/GenBank/DDBJ databases">
        <authorList>
            <person name="Mikucki A.G."/>
            <person name="Kahler C.M."/>
        </authorList>
    </citation>
    <scope>NUCLEOTIDE SEQUENCE [LARGE SCALE GENOMIC DNA]</scope>
    <source>
        <strain evidence="1 2">EXNM717</strain>
    </source>
</reference>
<protein>
    <recommendedName>
        <fullName evidence="3">Phage protein</fullName>
    </recommendedName>
</protein>
<dbReference type="EMBL" id="JBJGEB010000012">
    <property type="protein sequence ID" value="MFK7642883.1"/>
    <property type="molecule type" value="Genomic_DNA"/>
</dbReference>
<keyword evidence="2" id="KW-1185">Reference proteome</keyword>